<feature type="binding site" evidence="2">
    <location>
        <position position="40"/>
    </location>
    <ligand>
        <name>Mg(2+)</name>
        <dbReference type="ChEBI" id="CHEBI:18420"/>
        <label>4</label>
    </ligand>
</feature>
<dbReference type="PANTHER" id="PTHR30270:SF0">
    <property type="entry name" value="THIAMINE-MONOPHOSPHATE KINASE"/>
    <property type="match status" value="1"/>
</dbReference>
<dbReference type="STRING" id="206665.SAMN04488516_104106"/>
<dbReference type="SUPFAM" id="SSF55326">
    <property type="entry name" value="PurM N-terminal domain-like"/>
    <property type="match status" value="1"/>
</dbReference>
<feature type="binding site" evidence="2">
    <location>
        <position position="71"/>
    </location>
    <ligand>
        <name>Mg(2+)</name>
        <dbReference type="ChEBI" id="CHEBI:18420"/>
        <label>2</label>
    </ligand>
</feature>
<evidence type="ECO:0000256" key="2">
    <source>
        <dbReference type="HAMAP-Rule" id="MF_02128"/>
    </source>
</evidence>
<feature type="domain" description="PurM-like C-terminal" evidence="4">
    <location>
        <begin position="148"/>
        <end position="290"/>
    </location>
</feature>
<feature type="binding site" evidence="2">
    <location>
        <position position="71"/>
    </location>
    <ligand>
        <name>Mg(2+)</name>
        <dbReference type="ChEBI" id="CHEBI:18420"/>
        <label>3</label>
    </ligand>
</feature>
<feature type="binding site" evidence="2">
    <location>
        <position position="119"/>
    </location>
    <ligand>
        <name>Mg(2+)</name>
        <dbReference type="ChEBI" id="CHEBI:18420"/>
        <label>1</label>
    </ligand>
</feature>
<sequence length="312" mass="34801">MQEEDFLYLIDKFFPNIGARVIIGRGHDCALVQSDKLALSSDLFLENTHFSLNYFKPEDIGYKALAINLSDLAACGAKPIFFLLNLIWPSYLDLNFAQKMFASMSLLAKQYNLTLIGGDLSKGERLGISITIGGECSQNFPGRKKANPGDIVFVIGEIGLSKAGLLILQENLPKKDFPLSIKAHLRPKFYLKEGRFLSSQVKSMLDISDGIAKDIHRLLPVGLGLKLEPVIPINKEIIKLAKLKDFNSLYFVLEGGEDYGLLGVIEKHLFPKILSKIPNCWPIGSVIKGETGIYKEKTKLNLQGFDHFVKRK</sequence>
<keyword evidence="2" id="KW-0479">Metal-binding</keyword>
<feature type="binding site" evidence="2">
    <location>
        <position position="206"/>
    </location>
    <ligand>
        <name>Mg(2+)</name>
        <dbReference type="ChEBI" id="CHEBI:18420"/>
        <label>3</label>
    </ligand>
</feature>
<dbReference type="InterPro" id="IPR036676">
    <property type="entry name" value="PurM-like_C_sf"/>
</dbReference>
<comment type="caution">
    <text evidence="2">Lacks conserved residue(s) required for the propagation of feature annotation.</text>
</comment>
<comment type="function">
    <text evidence="2">Catalyzes the ATP-dependent phosphorylation of thiamine-monophosphate (TMP) to form thiamine-pyrophosphate (TPP), the active form of vitamin B1.</text>
</comment>
<dbReference type="RefSeq" id="WP_092064886.1">
    <property type="nucleotide sequence ID" value="NZ_FNIN01000004.1"/>
</dbReference>
<dbReference type="Pfam" id="PF02769">
    <property type="entry name" value="AIRS_C"/>
    <property type="match status" value="1"/>
</dbReference>
<evidence type="ECO:0000256" key="1">
    <source>
        <dbReference type="ARBA" id="ARBA00022977"/>
    </source>
</evidence>
<dbReference type="GO" id="GO:0000287">
    <property type="term" value="F:magnesium ion binding"/>
    <property type="evidence" value="ECO:0007669"/>
    <property type="project" value="UniProtKB-UniRule"/>
</dbReference>
<dbReference type="HAMAP" id="MF_02128">
    <property type="entry name" value="TMP_kinase"/>
    <property type="match status" value="1"/>
</dbReference>
<protein>
    <recommendedName>
        <fullName evidence="2">Thiamine-monophosphate kinase</fullName>
        <shortName evidence="2">TMP kinase</shortName>
        <shortName evidence="2">Thiamine-phosphate kinase</shortName>
        <ecNumber evidence="2">2.7.4.16</ecNumber>
    </recommendedName>
</protein>
<feature type="binding site" evidence="2">
    <location>
        <position position="257"/>
    </location>
    <ligand>
        <name>substrate</name>
    </ligand>
</feature>
<dbReference type="InterPro" id="IPR006283">
    <property type="entry name" value="ThiL-like"/>
</dbReference>
<keyword evidence="2" id="KW-0547">Nucleotide-binding</keyword>
<dbReference type="InterPro" id="IPR016188">
    <property type="entry name" value="PurM-like_N"/>
</dbReference>
<keyword evidence="2" id="KW-0067">ATP-binding</keyword>
<dbReference type="PANTHER" id="PTHR30270">
    <property type="entry name" value="THIAMINE-MONOPHOSPHATE KINASE"/>
    <property type="match status" value="1"/>
</dbReference>
<keyword evidence="2" id="KW-0460">Magnesium</keyword>
<reference evidence="5 6" key="1">
    <citation type="submission" date="2016-10" db="EMBL/GenBank/DDBJ databases">
        <authorList>
            <person name="de Groot N.N."/>
        </authorList>
    </citation>
    <scope>NUCLEOTIDE SEQUENCE [LARGE SCALE GENOMIC DNA]</scope>
    <source>
        <strain evidence="5 6">DSM 15269</strain>
    </source>
</reference>
<dbReference type="SUPFAM" id="SSF56042">
    <property type="entry name" value="PurM C-terminal domain-like"/>
    <property type="match status" value="1"/>
</dbReference>
<organism evidence="5 6">
    <name type="scientific">Desulfonauticus submarinus</name>
    <dbReference type="NCBI Taxonomy" id="206665"/>
    <lineage>
        <taxon>Bacteria</taxon>
        <taxon>Pseudomonadati</taxon>
        <taxon>Thermodesulfobacteriota</taxon>
        <taxon>Desulfovibrionia</taxon>
        <taxon>Desulfovibrionales</taxon>
        <taxon>Desulfonauticaceae</taxon>
        <taxon>Desulfonauticus</taxon>
    </lineage>
</organism>
<comment type="pathway">
    <text evidence="2">Cofactor biosynthesis; thiamine diphosphate biosynthesis; thiamine diphosphate from thiamine phosphate: step 1/1.</text>
</comment>
<name>A0A1H0DBA3_9BACT</name>
<dbReference type="EC" id="2.7.4.16" evidence="2"/>
<comment type="similarity">
    <text evidence="2">Belongs to the thiamine-monophosphate kinase family.</text>
</comment>
<proteinExistence type="inferred from homology"/>
<dbReference type="Proteomes" id="UP000199602">
    <property type="component" value="Unassembled WGS sequence"/>
</dbReference>
<dbReference type="Gene3D" id="3.30.1330.10">
    <property type="entry name" value="PurM-like, N-terminal domain"/>
    <property type="match status" value="1"/>
</dbReference>
<comment type="miscellaneous">
    <text evidence="2">Reaction mechanism of ThiL seems to utilize a direct, inline transfer of the gamma-phosphate of ATP to TMP rather than a phosphorylated enzyme intermediate.</text>
</comment>
<dbReference type="GO" id="GO:0009030">
    <property type="term" value="F:thiamine-phosphate kinase activity"/>
    <property type="evidence" value="ECO:0007669"/>
    <property type="project" value="UniProtKB-UniRule"/>
</dbReference>
<feature type="domain" description="PurM-like N-terminal" evidence="3">
    <location>
        <begin position="26"/>
        <end position="133"/>
    </location>
</feature>
<feature type="binding site" evidence="2">
    <location>
        <position position="42"/>
    </location>
    <ligand>
        <name>Mg(2+)</name>
        <dbReference type="ChEBI" id="CHEBI:18420"/>
        <label>2</label>
    </ligand>
</feature>
<dbReference type="CDD" id="cd02194">
    <property type="entry name" value="ThiL"/>
    <property type="match status" value="1"/>
</dbReference>
<keyword evidence="2" id="KW-0808">Transferase</keyword>
<feature type="binding site" evidence="2">
    <location>
        <position position="28"/>
    </location>
    <ligand>
        <name>Mg(2+)</name>
        <dbReference type="ChEBI" id="CHEBI:18420"/>
        <label>4</label>
    </ligand>
</feature>
<keyword evidence="2 5" id="KW-0418">Kinase</keyword>
<dbReference type="AlphaFoldDB" id="A0A1H0DBA3"/>
<gene>
    <name evidence="2" type="primary">thiL</name>
    <name evidence="5" type="ORF">SAMN04488516_104106</name>
</gene>
<dbReference type="InterPro" id="IPR010918">
    <property type="entry name" value="PurM-like_C_dom"/>
</dbReference>
<dbReference type="UniPathway" id="UPA00060">
    <property type="reaction ID" value="UER00142"/>
</dbReference>
<feature type="binding site" evidence="2">
    <location>
        <position position="209"/>
    </location>
    <ligand>
        <name>Mg(2+)</name>
        <dbReference type="ChEBI" id="CHEBI:18420"/>
        <label>5</label>
    </ligand>
</feature>
<dbReference type="GO" id="GO:0009229">
    <property type="term" value="P:thiamine diphosphate biosynthetic process"/>
    <property type="evidence" value="ECO:0007669"/>
    <property type="project" value="UniProtKB-UniRule"/>
</dbReference>
<evidence type="ECO:0000313" key="6">
    <source>
        <dbReference type="Proteomes" id="UP000199602"/>
    </source>
</evidence>
<feature type="binding site" evidence="2">
    <location>
        <position position="208"/>
    </location>
    <ligand>
        <name>ATP</name>
        <dbReference type="ChEBI" id="CHEBI:30616"/>
    </ligand>
</feature>
<dbReference type="EMBL" id="FNIN01000004">
    <property type="protein sequence ID" value="SDN67443.1"/>
    <property type="molecule type" value="Genomic_DNA"/>
</dbReference>
<feature type="binding site" evidence="2">
    <location>
        <begin position="118"/>
        <end position="119"/>
    </location>
    <ligand>
        <name>ATP</name>
        <dbReference type="ChEBI" id="CHEBI:30616"/>
    </ligand>
</feature>
<dbReference type="GO" id="GO:0009228">
    <property type="term" value="P:thiamine biosynthetic process"/>
    <property type="evidence" value="ECO:0007669"/>
    <property type="project" value="UniProtKB-KW"/>
</dbReference>
<dbReference type="OrthoDB" id="9802811at2"/>
<feature type="binding site" evidence="2">
    <location>
        <position position="49"/>
    </location>
    <ligand>
        <name>substrate</name>
    </ligand>
</feature>
<dbReference type="InterPro" id="IPR036921">
    <property type="entry name" value="PurM-like_N_sf"/>
</dbReference>
<comment type="catalytic activity">
    <reaction evidence="2">
        <text>thiamine phosphate + ATP = thiamine diphosphate + ADP</text>
        <dbReference type="Rhea" id="RHEA:15913"/>
        <dbReference type="ChEBI" id="CHEBI:30616"/>
        <dbReference type="ChEBI" id="CHEBI:37575"/>
        <dbReference type="ChEBI" id="CHEBI:58937"/>
        <dbReference type="ChEBI" id="CHEBI:456216"/>
        <dbReference type="EC" id="2.7.4.16"/>
    </reaction>
</comment>
<feature type="binding site" evidence="2">
    <location>
        <position position="41"/>
    </location>
    <ligand>
        <name>Mg(2+)</name>
        <dbReference type="ChEBI" id="CHEBI:18420"/>
        <label>1</label>
    </ligand>
</feature>
<dbReference type="NCBIfam" id="TIGR01379">
    <property type="entry name" value="thiL"/>
    <property type="match status" value="1"/>
</dbReference>
<feature type="binding site" evidence="2">
    <location>
        <position position="305"/>
    </location>
    <ligand>
        <name>substrate</name>
    </ligand>
</feature>
<evidence type="ECO:0000313" key="5">
    <source>
        <dbReference type="EMBL" id="SDN67443.1"/>
    </source>
</evidence>
<feature type="binding site" evidence="2">
    <location>
        <position position="42"/>
    </location>
    <ligand>
        <name>Mg(2+)</name>
        <dbReference type="ChEBI" id="CHEBI:18420"/>
        <label>1</label>
    </ligand>
</feature>
<feature type="binding site" evidence="2">
    <location>
        <position position="28"/>
    </location>
    <ligand>
        <name>Mg(2+)</name>
        <dbReference type="ChEBI" id="CHEBI:18420"/>
        <label>3</label>
    </ligand>
</feature>
<accession>A0A1H0DBA3</accession>
<dbReference type="GO" id="GO:0005524">
    <property type="term" value="F:ATP binding"/>
    <property type="evidence" value="ECO:0007669"/>
    <property type="project" value="UniProtKB-UniRule"/>
</dbReference>
<feature type="binding site" evidence="2">
    <location>
        <position position="143"/>
    </location>
    <ligand>
        <name>ATP</name>
        <dbReference type="ChEBI" id="CHEBI:30616"/>
    </ligand>
</feature>
<keyword evidence="6" id="KW-1185">Reference proteome</keyword>
<dbReference type="Pfam" id="PF00586">
    <property type="entry name" value="AIRS"/>
    <property type="match status" value="1"/>
</dbReference>
<keyword evidence="1 2" id="KW-0784">Thiamine biosynthesis</keyword>
<dbReference type="Gene3D" id="3.90.650.10">
    <property type="entry name" value="PurM-like C-terminal domain"/>
    <property type="match status" value="1"/>
</dbReference>
<evidence type="ECO:0000259" key="3">
    <source>
        <dbReference type="Pfam" id="PF00586"/>
    </source>
</evidence>
<feature type="binding site" evidence="2">
    <location>
        <position position="71"/>
    </location>
    <ligand>
        <name>Mg(2+)</name>
        <dbReference type="ChEBI" id="CHEBI:18420"/>
        <label>4</label>
    </ligand>
</feature>
<dbReference type="PIRSF" id="PIRSF005303">
    <property type="entry name" value="Thiam_monoph_kin"/>
    <property type="match status" value="1"/>
</dbReference>
<evidence type="ECO:0000259" key="4">
    <source>
        <dbReference type="Pfam" id="PF02769"/>
    </source>
</evidence>